<dbReference type="STRING" id="1802207.A3D44_02805"/>
<dbReference type="Proteomes" id="UP000178820">
    <property type="component" value="Unassembled WGS sequence"/>
</dbReference>
<accession>A0A1G2I4N4</accession>
<proteinExistence type="predicted"/>
<dbReference type="EMBL" id="MHOT01000012">
    <property type="protein sequence ID" value="OGZ69380.1"/>
    <property type="molecule type" value="Genomic_DNA"/>
</dbReference>
<gene>
    <name evidence="1" type="ORF">A3D44_02805</name>
</gene>
<comment type="caution">
    <text evidence="1">The sequence shown here is derived from an EMBL/GenBank/DDBJ whole genome shotgun (WGS) entry which is preliminary data.</text>
</comment>
<evidence type="ECO:0000313" key="1">
    <source>
        <dbReference type="EMBL" id="OGZ69380.1"/>
    </source>
</evidence>
<reference evidence="1 2" key="1">
    <citation type="journal article" date="2016" name="Nat. Commun.">
        <title>Thousands of microbial genomes shed light on interconnected biogeochemical processes in an aquifer system.</title>
        <authorList>
            <person name="Anantharaman K."/>
            <person name="Brown C.T."/>
            <person name="Hug L.A."/>
            <person name="Sharon I."/>
            <person name="Castelle C.J."/>
            <person name="Probst A.J."/>
            <person name="Thomas B.C."/>
            <person name="Singh A."/>
            <person name="Wilkins M.J."/>
            <person name="Karaoz U."/>
            <person name="Brodie E.L."/>
            <person name="Williams K.H."/>
            <person name="Hubbard S.S."/>
            <person name="Banfield J.F."/>
        </authorList>
    </citation>
    <scope>NUCLEOTIDE SEQUENCE [LARGE SCALE GENOMIC DNA]</scope>
</reference>
<name>A0A1G2I4N4_9BACT</name>
<dbReference type="Gene3D" id="2.40.30.10">
    <property type="entry name" value="Translation factors"/>
    <property type="match status" value="1"/>
</dbReference>
<organism evidence="1 2">
    <name type="scientific">Candidatus Staskawiczbacteria bacterium RIFCSPHIGHO2_02_FULL_42_22</name>
    <dbReference type="NCBI Taxonomy" id="1802207"/>
    <lineage>
        <taxon>Bacteria</taxon>
        <taxon>Candidatus Staskawicziibacteriota</taxon>
    </lineage>
</organism>
<dbReference type="InterPro" id="IPR009000">
    <property type="entry name" value="Transl_B-barrel_sf"/>
</dbReference>
<dbReference type="SUPFAM" id="SSF50447">
    <property type="entry name" value="Translation proteins"/>
    <property type="match status" value="1"/>
</dbReference>
<dbReference type="AlphaFoldDB" id="A0A1G2I4N4"/>
<sequence length="88" mass="9798">MKPTRKEGKLVGKVSHYFSNIKVAVIRVLAPIKQGDEIRIIGGEATDFNQKITSMQIDHKEVVKAAKGKSIGLKVSEKVREGYKIYKA</sequence>
<evidence type="ECO:0000313" key="2">
    <source>
        <dbReference type="Proteomes" id="UP000178820"/>
    </source>
</evidence>
<protein>
    <recommendedName>
        <fullName evidence="3">Translation elongation factor-like protein</fullName>
    </recommendedName>
</protein>
<evidence type="ECO:0008006" key="3">
    <source>
        <dbReference type="Google" id="ProtNLM"/>
    </source>
</evidence>